<protein>
    <recommendedName>
        <fullName evidence="2">Pvc16 N-terminal domain-containing protein</fullName>
    </recommendedName>
</protein>
<dbReference type="EMBL" id="BAAANC010000001">
    <property type="protein sequence ID" value="GAA1519883.1"/>
    <property type="molecule type" value="Genomic_DNA"/>
</dbReference>
<accession>A0ABN2AIA2</accession>
<organism evidence="3 4">
    <name type="scientific">Kribbella lupini</name>
    <dbReference type="NCBI Taxonomy" id="291602"/>
    <lineage>
        <taxon>Bacteria</taxon>
        <taxon>Bacillati</taxon>
        <taxon>Actinomycetota</taxon>
        <taxon>Actinomycetes</taxon>
        <taxon>Propionibacteriales</taxon>
        <taxon>Kribbellaceae</taxon>
        <taxon>Kribbella</taxon>
    </lineage>
</organism>
<evidence type="ECO:0000256" key="1">
    <source>
        <dbReference type="SAM" id="MobiDB-lite"/>
    </source>
</evidence>
<dbReference type="InterPro" id="IPR025351">
    <property type="entry name" value="Pvc16_N"/>
</dbReference>
<reference evidence="3 4" key="1">
    <citation type="journal article" date="2019" name="Int. J. Syst. Evol. Microbiol.">
        <title>The Global Catalogue of Microorganisms (GCM) 10K type strain sequencing project: providing services to taxonomists for standard genome sequencing and annotation.</title>
        <authorList>
            <consortium name="The Broad Institute Genomics Platform"/>
            <consortium name="The Broad Institute Genome Sequencing Center for Infectious Disease"/>
            <person name="Wu L."/>
            <person name="Ma J."/>
        </authorList>
    </citation>
    <scope>NUCLEOTIDE SEQUENCE [LARGE SCALE GENOMIC DNA]</scope>
    <source>
        <strain evidence="3 4">JCM 14303</strain>
    </source>
</reference>
<gene>
    <name evidence="3" type="ORF">GCM10009741_20440</name>
</gene>
<evidence type="ECO:0000259" key="2">
    <source>
        <dbReference type="Pfam" id="PF14065"/>
    </source>
</evidence>
<feature type="region of interest" description="Disordered" evidence="1">
    <location>
        <begin position="182"/>
        <end position="261"/>
    </location>
</feature>
<dbReference type="Proteomes" id="UP001500363">
    <property type="component" value="Unassembled WGS sequence"/>
</dbReference>
<feature type="domain" description="Pvc16 N-terminal" evidence="2">
    <location>
        <begin position="4"/>
        <end position="176"/>
    </location>
</feature>
<feature type="compositionally biased region" description="Gly residues" evidence="1">
    <location>
        <begin position="203"/>
        <end position="216"/>
    </location>
</feature>
<proteinExistence type="predicted"/>
<dbReference type="Pfam" id="PF14065">
    <property type="entry name" value="Pvc16_N"/>
    <property type="match status" value="1"/>
</dbReference>
<comment type="caution">
    <text evidence="3">The sequence shown here is derived from an EMBL/GenBank/DDBJ whole genome shotgun (WGS) entry which is preliminary data.</text>
</comment>
<sequence length="261" mass="28109">MIQEVDSALQALIQREAIGARDVEVVFDAPTKEWSSRRNAPTIDVYLYDIREDLRRRERGLLNEYDDERRITARHLPPRYFKLSYLVTAWTQRPEDEHRLLSGLLSCFLRHDALPTDLVTGPLAELGLSVPVSIALPPPEDRSFADVWSALGGELKPSLDLVVCAPTPTGRVYEAATLVDQPPRVSIGGTDGWPPREEANGRPRGGAGGSPPGDGGPGDDDGGDGGSRDGDGGGEAGNGTSRDGASGTARPNPRRPRKRSG</sequence>
<feature type="compositionally biased region" description="Basic residues" evidence="1">
    <location>
        <begin position="252"/>
        <end position="261"/>
    </location>
</feature>
<dbReference type="RefSeq" id="WP_344172370.1">
    <property type="nucleotide sequence ID" value="NZ_BAAANC010000001.1"/>
</dbReference>
<name>A0ABN2AIA2_9ACTN</name>
<evidence type="ECO:0000313" key="4">
    <source>
        <dbReference type="Proteomes" id="UP001500363"/>
    </source>
</evidence>
<evidence type="ECO:0000313" key="3">
    <source>
        <dbReference type="EMBL" id="GAA1519883.1"/>
    </source>
</evidence>
<keyword evidence="4" id="KW-1185">Reference proteome</keyword>